<feature type="site" description="Interaction with DNA" evidence="8">
    <location>
        <position position="551"/>
    </location>
</feature>
<dbReference type="PROSITE" id="PS52039">
    <property type="entry name" value="TOPO_IA_2"/>
    <property type="match status" value="1"/>
</dbReference>
<dbReference type="Gene3D" id="1.10.290.10">
    <property type="entry name" value="Topoisomerase I, domain 4"/>
    <property type="match status" value="1"/>
</dbReference>
<evidence type="ECO:0000256" key="9">
    <source>
        <dbReference type="SAM" id="MobiDB-lite"/>
    </source>
</evidence>
<feature type="site" description="Interaction with DNA" evidence="8">
    <location>
        <position position="190"/>
    </location>
</feature>
<proteinExistence type="inferred from homology"/>
<feature type="site" description="Interaction with DNA" evidence="8">
    <location>
        <position position="353"/>
    </location>
</feature>
<dbReference type="SMART" id="SM00493">
    <property type="entry name" value="TOPRIM"/>
    <property type="match status" value="1"/>
</dbReference>
<feature type="site" description="Interaction with DNA" evidence="8">
    <location>
        <position position="178"/>
    </location>
</feature>
<accession>E2Q9N0</accession>
<dbReference type="CDD" id="cd00186">
    <property type="entry name" value="TOP1Ac"/>
    <property type="match status" value="1"/>
</dbReference>
<dbReference type="PROSITE" id="PS50880">
    <property type="entry name" value="TOPRIM"/>
    <property type="match status" value="1"/>
</dbReference>
<dbReference type="EC" id="5.6.2.1" evidence="8"/>
<feature type="site" description="Interaction with DNA" evidence="8">
    <location>
        <position position="174"/>
    </location>
</feature>
<dbReference type="eggNOG" id="COG0550">
    <property type="taxonomic scope" value="Bacteria"/>
</dbReference>
<keyword evidence="5 8" id="KW-0799">Topoisomerase</keyword>
<evidence type="ECO:0000256" key="4">
    <source>
        <dbReference type="ARBA" id="ARBA00022842"/>
    </source>
</evidence>
<dbReference type="Gene3D" id="1.10.460.10">
    <property type="entry name" value="Topoisomerase I, domain 2"/>
    <property type="match status" value="1"/>
</dbReference>
<keyword evidence="7 8" id="KW-0413">Isomerase</keyword>
<dbReference type="NCBIfam" id="TIGR01051">
    <property type="entry name" value="topA_bact"/>
    <property type="match status" value="1"/>
</dbReference>
<keyword evidence="3" id="KW-0479">Metal-binding</keyword>
<dbReference type="InterPro" id="IPR023406">
    <property type="entry name" value="Topo_IA_AS"/>
</dbReference>
<keyword evidence="13" id="KW-1185">Reference proteome</keyword>
<dbReference type="EMBL" id="CM000913">
    <property type="protein sequence ID" value="EFG07607.1"/>
    <property type="molecule type" value="Genomic_DNA"/>
</dbReference>
<dbReference type="InterPro" id="IPR003601">
    <property type="entry name" value="Topo_IA_2"/>
</dbReference>
<evidence type="ECO:0000259" key="11">
    <source>
        <dbReference type="PROSITE" id="PS52039"/>
    </source>
</evidence>
<feature type="compositionally biased region" description="Low complexity" evidence="9">
    <location>
        <begin position="966"/>
        <end position="976"/>
    </location>
</feature>
<feature type="region of interest" description="Interaction with DNA" evidence="8">
    <location>
        <begin position="198"/>
        <end position="203"/>
    </location>
</feature>
<dbReference type="InterPro" id="IPR028612">
    <property type="entry name" value="Topoisom_1_IA"/>
</dbReference>
<evidence type="ECO:0000256" key="6">
    <source>
        <dbReference type="ARBA" id="ARBA00023125"/>
    </source>
</evidence>
<dbReference type="PANTHER" id="PTHR42785:SF1">
    <property type="entry name" value="DNA TOPOISOMERASE"/>
    <property type="match status" value="1"/>
</dbReference>
<dbReference type="SMART" id="SM00437">
    <property type="entry name" value="TOP1Ac"/>
    <property type="match status" value="1"/>
</dbReference>
<dbReference type="InterPro" id="IPR013497">
    <property type="entry name" value="Topo_IA_cen"/>
</dbReference>
<evidence type="ECO:0000256" key="2">
    <source>
        <dbReference type="ARBA" id="ARBA00009446"/>
    </source>
</evidence>
<keyword evidence="4" id="KW-0460">Magnesium</keyword>
<dbReference type="InterPro" id="IPR025589">
    <property type="entry name" value="Toprim_C_rpt"/>
</dbReference>
<evidence type="ECO:0000256" key="8">
    <source>
        <dbReference type="HAMAP-Rule" id="MF_00952"/>
    </source>
</evidence>
<dbReference type="SUPFAM" id="SSF56712">
    <property type="entry name" value="Prokaryotic type I DNA topoisomerase"/>
    <property type="match status" value="1"/>
</dbReference>
<feature type="region of interest" description="Disordered" evidence="9">
    <location>
        <begin position="1"/>
        <end position="23"/>
    </location>
</feature>
<evidence type="ECO:0000256" key="3">
    <source>
        <dbReference type="ARBA" id="ARBA00022723"/>
    </source>
</evidence>
<feature type="site" description="Interaction with DNA" evidence="8">
    <location>
        <position position="56"/>
    </location>
</feature>
<dbReference type="PANTHER" id="PTHR42785">
    <property type="entry name" value="DNA TOPOISOMERASE, TYPE IA, CORE"/>
    <property type="match status" value="1"/>
</dbReference>
<dbReference type="InterPro" id="IPR000380">
    <property type="entry name" value="Topo_IA"/>
</dbReference>
<evidence type="ECO:0000259" key="10">
    <source>
        <dbReference type="PROSITE" id="PS50880"/>
    </source>
</evidence>
<comment type="subunit">
    <text evidence="8">Monomer.</text>
</comment>
<dbReference type="PROSITE" id="PS00396">
    <property type="entry name" value="TOPO_IA_1"/>
    <property type="match status" value="1"/>
</dbReference>
<feature type="domain" description="Toprim" evidence="10">
    <location>
        <begin position="26"/>
        <end position="149"/>
    </location>
</feature>
<feature type="compositionally biased region" description="Low complexity" evidence="9">
    <location>
        <begin position="924"/>
        <end position="958"/>
    </location>
</feature>
<feature type="site" description="Interaction with DNA" evidence="8">
    <location>
        <position position="183"/>
    </location>
</feature>
<organism evidence="12 13">
    <name type="scientific">Streptomyces clavuligerus</name>
    <dbReference type="NCBI Taxonomy" id="1901"/>
    <lineage>
        <taxon>Bacteria</taxon>
        <taxon>Bacillati</taxon>
        <taxon>Actinomycetota</taxon>
        <taxon>Actinomycetes</taxon>
        <taxon>Kitasatosporales</taxon>
        <taxon>Streptomycetaceae</taxon>
        <taxon>Streptomyces</taxon>
    </lineage>
</organism>
<dbReference type="Pfam" id="PF01131">
    <property type="entry name" value="Topoisom_bac"/>
    <property type="match status" value="1"/>
</dbReference>
<dbReference type="InterPro" id="IPR013825">
    <property type="entry name" value="Topo_IA_cen_sub2"/>
</dbReference>
<feature type="site" description="Interaction with DNA" evidence="8">
    <location>
        <position position="175"/>
    </location>
</feature>
<keyword evidence="6 8" id="KW-0238">DNA-binding</keyword>
<dbReference type="InterPro" id="IPR013826">
    <property type="entry name" value="Topo_IA_cen_sub3"/>
</dbReference>
<dbReference type="Pfam" id="PF13368">
    <property type="entry name" value="Toprim_C_rpt"/>
    <property type="match status" value="4"/>
</dbReference>
<dbReference type="STRING" id="1901.BB341_15810"/>
<comment type="function">
    <text evidence="8">Releases the supercoiling and torsional tension of DNA, which is introduced during the DNA replication and transcription, by transiently cleaving and rejoining one strand of the DNA duplex. Introduces a single-strand break via transesterification at a target site in duplex DNA. The scissile phosphodiester is attacked by the catalytic tyrosine of the enzyme, resulting in the formation of a DNA-(5'-phosphotyrosyl)-enzyme intermediate and the expulsion of a 3'-OH DNA strand. The free DNA strand then undergoes passage around the unbroken strand, thus removing DNA supercoils. Finally, in the religation step, the DNA 3'-OH attacks the covalent intermediate to expel the active-site tyrosine and restore the DNA phosphodiester backbone.</text>
</comment>
<dbReference type="GO" id="GO:0003677">
    <property type="term" value="F:DNA binding"/>
    <property type="evidence" value="ECO:0007669"/>
    <property type="project" value="UniProtKB-KW"/>
</dbReference>
<dbReference type="InterPro" id="IPR006171">
    <property type="entry name" value="TOPRIM_dom"/>
</dbReference>
<dbReference type="eggNOG" id="COG1754">
    <property type="taxonomic scope" value="Bacteria"/>
</dbReference>
<dbReference type="PRINTS" id="PR00417">
    <property type="entry name" value="PRTPISMRASEI"/>
</dbReference>
<feature type="domain" description="Topo IA-type catalytic" evidence="11">
    <location>
        <begin position="164"/>
        <end position="619"/>
    </location>
</feature>
<evidence type="ECO:0000256" key="5">
    <source>
        <dbReference type="ARBA" id="ARBA00023029"/>
    </source>
</evidence>
<reference evidence="12 13" key="1">
    <citation type="journal article" date="2010" name="Genome Biol. Evol.">
        <title>The sequence of a 1.8-mb bacterial linear plasmid reveals a rich evolutionary reservoir of secondary metabolic pathways.</title>
        <authorList>
            <person name="Medema M.H."/>
            <person name="Trefzer A."/>
            <person name="Kovalchuk A."/>
            <person name="van den Berg M."/>
            <person name="Mueller U."/>
            <person name="Heijne W."/>
            <person name="Wu L."/>
            <person name="Alam M.T."/>
            <person name="Ronning C.M."/>
            <person name="Nierman W.C."/>
            <person name="Bovenberg R.A.L."/>
            <person name="Breitling R."/>
            <person name="Takano E."/>
        </authorList>
    </citation>
    <scope>NUCLEOTIDE SEQUENCE [LARGE SCALE GENOMIC DNA]</scope>
    <source>
        <strain evidence="13">ATCC 27064 / DSM 738 / JCM 4710 / NBRC 13307 / NCIMB 12785 / NRRL 3585 / VKM Ac-602</strain>
    </source>
</reference>
<dbReference type="InterPro" id="IPR013824">
    <property type="entry name" value="Topo_IA_cen_sub1"/>
</dbReference>
<evidence type="ECO:0000313" key="13">
    <source>
        <dbReference type="Proteomes" id="UP000002357"/>
    </source>
</evidence>
<dbReference type="InterPro" id="IPR003602">
    <property type="entry name" value="Topo_IA_DNA-bd_dom"/>
</dbReference>
<comment type="similarity">
    <text evidence="2 8">Belongs to the type IA topoisomerase family.</text>
</comment>
<dbReference type="Proteomes" id="UP000002357">
    <property type="component" value="Chromosome"/>
</dbReference>
<dbReference type="SMART" id="SM00436">
    <property type="entry name" value="TOP1Bc"/>
    <property type="match status" value="1"/>
</dbReference>
<dbReference type="GO" id="GO:0046872">
    <property type="term" value="F:metal ion binding"/>
    <property type="evidence" value="ECO:0007669"/>
    <property type="project" value="UniProtKB-KW"/>
</dbReference>
<gene>
    <name evidence="8" type="primary">topA</name>
    <name evidence="12" type="ORF">SCLAV_2535</name>
</gene>
<dbReference type="Gene3D" id="3.40.50.140">
    <property type="match status" value="1"/>
</dbReference>
<evidence type="ECO:0000256" key="1">
    <source>
        <dbReference type="ARBA" id="ARBA00000213"/>
    </source>
</evidence>
<comment type="catalytic activity">
    <reaction evidence="1 8">
        <text>ATP-independent breakage of single-stranded DNA, followed by passage and rejoining.</text>
        <dbReference type="EC" id="5.6.2.1"/>
    </reaction>
</comment>
<dbReference type="AlphaFoldDB" id="E2Q9N0"/>
<evidence type="ECO:0000256" key="7">
    <source>
        <dbReference type="ARBA" id="ARBA00023235"/>
    </source>
</evidence>
<dbReference type="Gene3D" id="2.70.20.10">
    <property type="entry name" value="Topoisomerase I, domain 3"/>
    <property type="match status" value="1"/>
</dbReference>
<dbReference type="GO" id="GO:0003917">
    <property type="term" value="F:DNA topoisomerase type I (single strand cut, ATP-independent) activity"/>
    <property type="evidence" value="ECO:0007669"/>
    <property type="project" value="UniProtKB-UniRule"/>
</dbReference>
<dbReference type="CDD" id="cd03363">
    <property type="entry name" value="TOPRIM_TopoIA_TopoI"/>
    <property type="match status" value="1"/>
</dbReference>
<sequence>MTAPTECRPERRAKLSPTSETAQGGRRLVIVESPAKAKTIKGYLGPGYVVEASVGHIRDLPNGAAEVPEKYTGEVRRLGVDVEHDFQPVYVVNADKKAQVRKLKEQLAESDELYLATDEDREGEAIAWHLLEVLKPKVPVHRMVFHEITKDAIRDAVANPRQLNQRMVDAQETRRILDRLYGYEVSPVLWKKVMPRLSAGRVQSVATRLVVERERERRAFTSAEYWDLTGTFATGRRGDASDPSSFTARLNTVDGQRVAQGRDFGPDGLLKSGSSAQVLHLDEANARALAAALENTSFTVRSVESKPYRRAPYAPFRTTTLQQEASRKLGFGAKATMQVAQKLYENGFITYMRTDSTTLSETAVAAARAQVTQLYGAGYLPEKPRVYAGKVKNAQEAHEAIRPSGDRFRTPAETGLTGDQFKLYELIWKRTVASQMKDATGNSVTVRIGGTASDGRDAEFTASGKTITFHGFMKAYVEGADDPNAELDDRERRLPQVTEGDGLTAEEISADGHATKPPARYTEASLVKELEEREIGRPSTYASIIGTILDRGYVFKKGTALVPSFLSFAVVNLLEKHFGQLVDYDFTAKMEDDLDCIARGEAQAVPWLKRFYFGEGEGGEGTGAAAGRTGDGDHLGGLKALVTDLGAIDAREISSFPVGNGIVLRVGRYGPYIERGEKDTEGHQRADVPDDLAPDELTVGLAEELLAKPSGDFVLGNDPRTGHEIVAKDGRYGPYVTEILPEGTPKTGKNAVKPRTASLFKSMALDTVTLEDALRLMSLPRVVGADAEGVEITAQNGRYGPYLKKGTDSRSLENEDQLFTITLDEALAIYAQPKQRGRAAAKPPLKELGTDPVSERPVVVKDGRFGPYVTDGETNATLRTADSVETITPERGYELLAEKRAKGPAKKTAKKAPAKKAPAKKTAAKTAAKKTTTAAKKTATAKTTAKKTTTAKATTARTAAKKTAAKKAAAAPVAED</sequence>
<protein>
    <recommendedName>
        <fullName evidence="8">DNA topoisomerase 1</fullName>
        <ecNumber evidence="8">5.6.2.1</ecNumber>
    </recommendedName>
    <alternativeName>
        <fullName evidence="8">DNA topoisomerase I</fullName>
    </alternativeName>
</protein>
<dbReference type="GO" id="GO:0006265">
    <property type="term" value="P:DNA topological change"/>
    <property type="evidence" value="ECO:0007669"/>
    <property type="project" value="UniProtKB-UniRule"/>
</dbReference>
<dbReference type="InterPro" id="IPR023405">
    <property type="entry name" value="Topo_IA_core_domain"/>
</dbReference>
<dbReference type="HAMAP" id="MF_00952">
    <property type="entry name" value="Topoisom_1_prok"/>
    <property type="match status" value="1"/>
</dbReference>
<dbReference type="Pfam" id="PF01751">
    <property type="entry name" value="Toprim"/>
    <property type="match status" value="1"/>
</dbReference>
<dbReference type="InterPro" id="IPR034149">
    <property type="entry name" value="TOPRIM_TopoI"/>
</dbReference>
<name>E2Q9N0_STRCL</name>
<feature type="compositionally biased region" description="Basic residues" evidence="9">
    <location>
        <begin position="902"/>
        <end position="923"/>
    </location>
</feature>
<evidence type="ECO:0000313" key="12">
    <source>
        <dbReference type="EMBL" id="EFG07607.1"/>
    </source>
</evidence>
<dbReference type="InterPro" id="IPR005733">
    <property type="entry name" value="TopoI_bac-type"/>
</dbReference>
<feature type="active site" description="O-(5'-phospho-DNA)-tyrosine intermediate" evidence="8">
    <location>
        <position position="351"/>
    </location>
</feature>
<feature type="region of interest" description="Disordered" evidence="9">
    <location>
        <begin position="896"/>
        <end position="976"/>
    </location>
</feature>